<dbReference type="InterPro" id="IPR001128">
    <property type="entry name" value="Cyt_P450"/>
</dbReference>
<comment type="cofactor">
    <cofactor evidence="5">
        <name>heme</name>
        <dbReference type="ChEBI" id="CHEBI:30413"/>
    </cofactor>
</comment>
<reference evidence="7" key="1">
    <citation type="journal article" date="2020" name="Stud. Mycol.">
        <title>101 Dothideomycetes genomes: a test case for predicting lifestyles and emergence of pathogens.</title>
        <authorList>
            <person name="Haridas S."/>
            <person name="Albert R."/>
            <person name="Binder M."/>
            <person name="Bloem J."/>
            <person name="Labutti K."/>
            <person name="Salamov A."/>
            <person name="Andreopoulos B."/>
            <person name="Baker S."/>
            <person name="Barry K."/>
            <person name="Bills G."/>
            <person name="Bluhm B."/>
            <person name="Cannon C."/>
            <person name="Castanera R."/>
            <person name="Culley D."/>
            <person name="Daum C."/>
            <person name="Ezra D."/>
            <person name="Gonzalez J."/>
            <person name="Henrissat B."/>
            <person name="Kuo A."/>
            <person name="Liang C."/>
            <person name="Lipzen A."/>
            <person name="Lutzoni F."/>
            <person name="Magnuson J."/>
            <person name="Mondo S."/>
            <person name="Nolan M."/>
            <person name="Ohm R."/>
            <person name="Pangilinan J."/>
            <person name="Park H.-J."/>
            <person name="Ramirez L."/>
            <person name="Alfaro M."/>
            <person name="Sun H."/>
            <person name="Tritt A."/>
            <person name="Yoshinaga Y."/>
            <person name="Zwiers L.-H."/>
            <person name="Turgeon B."/>
            <person name="Goodwin S."/>
            <person name="Spatafora J."/>
            <person name="Crous P."/>
            <person name="Grigoriev I."/>
        </authorList>
    </citation>
    <scope>NUCLEOTIDE SEQUENCE</scope>
    <source>
        <strain evidence="7">CBS 690.94</strain>
    </source>
</reference>
<dbReference type="AlphaFoldDB" id="A0A9P4P642"/>
<evidence type="ECO:0000256" key="3">
    <source>
        <dbReference type="ARBA" id="ARBA00023002"/>
    </source>
</evidence>
<dbReference type="PROSITE" id="PS00086">
    <property type="entry name" value="CYTOCHROME_P450"/>
    <property type="match status" value="1"/>
</dbReference>
<dbReference type="GO" id="GO:0004497">
    <property type="term" value="F:monooxygenase activity"/>
    <property type="evidence" value="ECO:0007669"/>
    <property type="project" value="UniProtKB-KW"/>
</dbReference>
<dbReference type="Pfam" id="PF00067">
    <property type="entry name" value="p450"/>
    <property type="match status" value="1"/>
</dbReference>
<dbReference type="CDD" id="cd11065">
    <property type="entry name" value="CYP64-like"/>
    <property type="match status" value="1"/>
</dbReference>
<dbReference type="InterPro" id="IPR036396">
    <property type="entry name" value="Cyt_P450_sf"/>
</dbReference>
<sequence>SGLPWIGRVWDIPRHHAYLRFKQWSDQYGPLYSITVFGVNHIWLSSDKVANDLLSKRGALHQNRPSLHQLEDSQNAPEYLPLLGYNDAWRRQRKLVTQVMSESVRKRHFNVPYLELPQMLSELLSSTGDYQDHLENYTSRVIARLSYGDAEHFAKVRSHSHALIQAISPAKYISNIIPQLKYLPGCLSPWKQIESKRHAEERVFFMQTLADVAGKVGAGSAQWSYLQQCLESKTESGIDDMECAYIVGMIGLAGVLTTSSAMMNFILAMALYPEWQTRLQEEVDSICGDRMPQLSDSPRMPLLRAVVMEVMRWRPIVPSGIPHQTTADDVYDGFFIPKGSYIHPSPWAITRDESMYPDPEQFNPNRWLSPKYPSYREPLTEFPNIRNFTSFGYGRRLCMGMDLTDHEFFLTMGGMAWAMAISKKRDMNGREVPVPHHDYSQFLISRPNKFDFAVRPRSEKRQLQLEDYCRASRAILDAPLISQRK</sequence>
<dbReference type="GO" id="GO:0016705">
    <property type="term" value="F:oxidoreductase activity, acting on paired donors, with incorporation or reduction of molecular oxygen"/>
    <property type="evidence" value="ECO:0007669"/>
    <property type="project" value="InterPro"/>
</dbReference>
<dbReference type="PRINTS" id="PR00385">
    <property type="entry name" value="P450"/>
</dbReference>
<keyword evidence="4 5" id="KW-0408">Iron</keyword>
<dbReference type="Gene3D" id="1.10.630.10">
    <property type="entry name" value="Cytochrome P450"/>
    <property type="match status" value="1"/>
</dbReference>
<dbReference type="OrthoDB" id="1470350at2759"/>
<dbReference type="InterPro" id="IPR050364">
    <property type="entry name" value="Cytochrome_P450_fung"/>
</dbReference>
<keyword evidence="8" id="KW-1185">Reference proteome</keyword>
<proteinExistence type="inferred from homology"/>
<dbReference type="SUPFAM" id="SSF48264">
    <property type="entry name" value="Cytochrome P450"/>
    <property type="match status" value="1"/>
</dbReference>
<protein>
    <submittedName>
        <fullName evidence="7">Cytochrome P450</fullName>
    </submittedName>
</protein>
<evidence type="ECO:0000256" key="4">
    <source>
        <dbReference type="ARBA" id="ARBA00023004"/>
    </source>
</evidence>
<dbReference type="EMBL" id="MU001517">
    <property type="protein sequence ID" value="KAF2437264.1"/>
    <property type="molecule type" value="Genomic_DNA"/>
</dbReference>
<dbReference type="Proteomes" id="UP000799764">
    <property type="component" value="Unassembled WGS sequence"/>
</dbReference>
<organism evidence="7 8">
    <name type="scientific">Karstenula rhodostoma CBS 690.94</name>
    <dbReference type="NCBI Taxonomy" id="1392251"/>
    <lineage>
        <taxon>Eukaryota</taxon>
        <taxon>Fungi</taxon>
        <taxon>Dikarya</taxon>
        <taxon>Ascomycota</taxon>
        <taxon>Pezizomycotina</taxon>
        <taxon>Dothideomycetes</taxon>
        <taxon>Pleosporomycetidae</taxon>
        <taxon>Pleosporales</taxon>
        <taxon>Massarineae</taxon>
        <taxon>Didymosphaeriaceae</taxon>
        <taxon>Karstenula</taxon>
    </lineage>
</organism>
<keyword evidence="3 6" id="KW-0560">Oxidoreductase</keyword>
<name>A0A9P4P642_9PLEO</name>
<feature type="non-terminal residue" evidence="7">
    <location>
        <position position="1"/>
    </location>
</feature>
<feature type="binding site" description="axial binding residue" evidence="5">
    <location>
        <position position="398"/>
    </location>
    <ligand>
        <name>heme</name>
        <dbReference type="ChEBI" id="CHEBI:30413"/>
    </ligand>
    <ligandPart>
        <name>Fe</name>
        <dbReference type="ChEBI" id="CHEBI:18248"/>
    </ligandPart>
</feature>
<evidence type="ECO:0000256" key="1">
    <source>
        <dbReference type="ARBA" id="ARBA00010617"/>
    </source>
</evidence>
<accession>A0A9P4P642</accession>
<dbReference type="GO" id="GO:0005506">
    <property type="term" value="F:iron ion binding"/>
    <property type="evidence" value="ECO:0007669"/>
    <property type="project" value="InterPro"/>
</dbReference>
<comment type="similarity">
    <text evidence="1 6">Belongs to the cytochrome P450 family.</text>
</comment>
<dbReference type="PANTHER" id="PTHR46300">
    <property type="entry name" value="P450, PUTATIVE (EUROFUNG)-RELATED-RELATED"/>
    <property type="match status" value="1"/>
</dbReference>
<evidence type="ECO:0000256" key="2">
    <source>
        <dbReference type="ARBA" id="ARBA00022723"/>
    </source>
</evidence>
<dbReference type="GO" id="GO:0020037">
    <property type="term" value="F:heme binding"/>
    <property type="evidence" value="ECO:0007669"/>
    <property type="project" value="InterPro"/>
</dbReference>
<keyword evidence="5 6" id="KW-0349">Heme</keyword>
<keyword evidence="6" id="KW-0503">Monooxygenase</keyword>
<evidence type="ECO:0000256" key="5">
    <source>
        <dbReference type="PIRSR" id="PIRSR602401-1"/>
    </source>
</evidence>
<evidence type="ECO:0000313" key="7">
    <source>
        <dbReference type="EMBL" id="KAF2437264.1"/>
    </source>
</evidence>
<evidence type="ECO:0000313" key="8">
    <source>
        <dbReference type="Proteomes" id="UP000799764"/>
    </source>
</evidence>
<keyword evidence="2 5" id="KW-0479">Metal-binding</keyword>
<gene>
    <name evidence="7" type="ORF">P171DRAFT_373849</name>
</gene>
<evidence type="ECO:0000256" key="6">
    <source>
        <dbReference type="RuleBase" id="RU000461"/>
    </source>
</evidence>
<dbReference type="PANTHER" id="PTHR46300:SF8">
    <property type="entry name" value="CYTOCHROME P450 2E1"/>
    <property type="match status" value="1"/>
</dbReference>
<dbReference type="InterPro" id="IPR017972">
    <property type="entry name" value="Cyt_P450_CS"/>
</dbReference>
<dbReference type="PRINTS" id="PR00463">
    <property type="entry name" value="EP450I"/>
</dbReference>
<dbReference type="InterPro" id="IPR002401">
    <property type="entry name" value="Cyt_P450_E_grp-I"/>
</dbReference>
<comment type="caution">
    <text evidence="7">The sequence shown here is derived from an EMBL/GenBank/DDBJ whole genome shotgun (WGS) entry which is preliminary data.</text>
</comment>